<evidence type="ECO:0000313" key="1">
    <source>
        <dbReference type="EMBL" id="MFI0915510.1"/>
    </source>
</evidence>
<keyword evidence="2" id="KW-1185">Reference proteome</keyword>
<proteinExistence type="predicted"/>
<dbReference type="Proteomes" id="UP001611162">
    <property type="component" value="Unassembled WGS sequence"/>
</dbReference>
<comment type="caution">
    <text evidence="1">The sequence shown here is derived from an EMBL/GenBank/DDBJ whole genome shotgun (WGS) entry which is preliminary data.</text>
</comment>
<gene>
    <name evidence="1" type="ORF">ACH4TF_34575</name>
</gene>
<name>A0ABW7TD96_9ACTN</name>
<evidence type="ECO:0000313" key="2">
    <source>
        <dbReference type="Proteomes" id="UP001611162"/>
    </source>
</evidence>
<accession>A0ABW7TD96</accession>
<reference evidence="1 2" key="1">
    <citation type="submission" date="2024-10" db="EMBL/GenBank/DDBJ databases">
        <title>The Natural Products Discovery Center: Release of the First 8490 Sequenced Strains for Exploring Actinobacteria Biosynthetic Diversity.</title>
        <authorList>
            <person name="Kalkreuter E."/>
            <person name="Kautsar S.A."/>
            <person name="Yang D."/>
            <person name="Bader C.D."/>
            <person name="Teijaro C.N."/>
            <person name="Fluegel L."/>
            <person name="Davis C.M."/>
            <person name="Simpson J.R."/>
            <person name="Lauterbach L."/>
            <person name="Steele A.D."/>
            <person name="Gui C."/>
            <person name="Meng S."/>
            <person name="Li G."/>
            <person name="Viehrig K."/>
            <person name="Ye F."/>
            <person name="Su P."/>
            <person name="Kiefer A.F."/>
            <person name="Nichols A."/>
            <person name="Cepeda A.J."/>
            <person name="Yan W."/>
            <person name="Fan B."/>
            <person name="Jiang Y."/>
            <person name="Adhikari A."/>
            <person name="Zheng C.-J."/>
            <person name="Schuster L."/>
            <person name="Cowan T.M."/>
            <person name="Smanski M.J."/>
            <person name="Chevrette M.G."/>
            <person name="De Carvalho L.P.S."/>
            <person name="Shen B."/>
        </authorList>
    </citation>
    <scope>NUCLEOTIDE SEQUENCE [LARGE SCALE GENOMIC DNA]</scope>
    <source>
        <strain evidence="1 2">NPDC020979</strain>
    </source>
</reference>
<dbReference type="RefSeq" id="WP_360913369.1">
    <property type="nucleotide sequence ID" value="NZ_JBIRRB010000026.1"/>
</dbReference>
<organism evidence="1 2">
    <name type="scientific">Streptomyces abikoensis</name>
    <dbReference type="NCBI Taxonomy" id="97398"/>
    <lineage>
        <taxon>Bacteria</taxon>
        <taxon>Bacillati</taxon>
        <taxon>Actinomycetota</taxon>
        <taxon>Actinomycetes</taxon>
        <taxon>Kitasatosporales</taxon>
        <taxon>Streptomycetaceae</taxon>
        <taxon>Streptomyces</taxon>
    </lineage>
</organism>
<protein>
    <submittedName>
        <fullName evidence="1">Uncharacterized protein</fullName>
    </submittedName>
</protein>
<dbReference type="EMBL" id="JBIRRB010000026">
    <property type="protein sequence ID" value="MFI0915510.1"/>
    <property type="molecule type" value="Genomic_DNA"/>
</dbReference>
<sequence>MTAIPTDCRVTVTPRTLTCATPGGLETATLRVSVSAPSPCRGIRITLPTGEAPDDLTPATAGLITSTPGWDLDTSTPGTLFARREPHTDGTAVDLDLAGLLVSAQPGPVSFTVAATLDDGTEHTTTHQLVKQSNNFAIDRFAPAKAQVGYGSSVTLSWQGPKSKPAYYLWRSDGKTPSDPKIEPQDNNGQCSFEVKDLTDAATAFLLKAAGAQNKEARAVTAVAVAGGDVRAGKLSVNGRTTLMKTPNTFLDTTTAVTKTYTSSTDGFLTASVTSTQHGARATLTITVSPSGSQSQSAVVRTLNADAANVPVNIQLPVPADATLELKLTGNNPSAQATWFPLGGGALTEKK</sequence>